<keyword evidence="2" id="KW-1185">Reference proteome</keyword>
<dbReference type="EMBL" id="CAVLGL010000083">
    <property type="protein sequence ID" value="CAK1589108.1"/>
    <property type="molecule type" value="Genomic_DNA"/>
</dbReference>
<dbReference type="AlphaFoldDB" id="A0AAV1L1E9"/>
<evidence type="ECO:0000313" key="2">
    <source>
        <dbReference type="Proteomes" id="UP001314205"/>
    </source>
</evidence>
<comment type="caution">
    <text evidence="1">The sequence shown here is derived from an EMBL/GenBank/DDBJ whole genome shotgun (WGS) entry which is preliminary data.</text>
</comment>
<organism evidence="1 2">
    <name type="scientific">Parnassius mnemosyne</name>
    <name type="common">clouded apollo</name>
    <dbReference type="NCBI Taxonomy" id="213953"/>
    <lineage>
        <taxon>Eukaryota</taxon>
        <taxon>Metazoa</taxon>
        <taxon>Ecdysozoa</taxon>
        <taxon>Arthropoda</taxon>
        <taxon>Hexapoda</taxon>
        <taxon>Insecta</taxon>
        <taxon>Pterygota</taxon>
        <taxon>Neoptera</taxon>
        <taxon>Endopterygota</taxon>
        <taxon>Lepidoptera</taxon>
        <taxon>Glossata</taxon>
        <taxon>Ditrysia</taxon>
        <taxon>Papilionoidea</taxon>
        <taxon>Papilionidae</taxon>
        <taxon>Parnassiinae</taxon>
        <taxon>Parnassini</taxon>
        <taxon>Parnassius</taxon>
        <taxon>Driopa</taxon>
    </lineage>
</organism>
<accession>A0AAV1L1E9</accession>
<protein>
    <submittedName>
        <fullName evidence="1">Uncharacterized protein</fullName>
    </submittedName>
</protein>
<name>A0AAV1L1E9_9NEOP</name>
<gene>
    <name evidence="1" type="ORF">PARMNEM_LOCUS9655</name>
</gene>
<dbReference type="Proteomes" id="UP001314205">
    <property type="component" value="Unassembled WGS sequence"/>
</dbReference>
<evidence type="ECO:0000313" key="1">
    <source>
        <dbReference type="EMBL" id="CAK1589108.1"/>
    </source>
</evidence>
<proteinExistence type="predicted"/>
<reference evidence="1 2" key="1">
    <citation type="submission" date="2023-11" db="EMBL/GenBank/DDBJ databases">
        <authorList>
            <person name="Hedman E."/>
            <person name="Englund M."/>
            <person name="Stromberg M."/>
            <person name="Nyberg Akerstrom W."/>
            <person name="Nylinder S."/>
            <person name="Jareborg N."/>
            <person name="Kallberg Y."/>
            <person name="Kronander E."/>
        </authorList>
    </citation>
    <scope>NUCLEOTIDE SEQUENCE [LARGE SCALE GENOMIC DNA]</scope>
</reference>
<sequence length="117" mass="13756">MRARLLSDVPEDKYNQLLIVDSVTIERKLSRIAIYASSYINKQILHYFVTAHIPCFYSSVISPCNKTVQCNCHNLPKRYNITQTSNNFSTYYFYGFTAGNLWTKIFDRMKCSEQFRT</sequence>